<dbReference type="Gene3D" id="1.10.750.20">
    <property type="entry name" value="SOCS box"/>
    <property type="match status" value="1"/>
</dbReference>
<dbReference type="InterPro" id="IPR036036">
    <property type="entry name" value="SOCS_box-like_dom_sf"/>
</dbReference>
<feature type="repeat" description="ANK" evidence="4">
    <location>
        <begin position="376"/>
        <end position="408"/>
    </location>
</feature>
<dbReference type="FunFam" id="1.10.750.20:FF:000001">
    <property type="entry name" value="Ankyrin repeat and SOCS box containing 1"/>
    <property type="match status" value="1"/>
</dbReference>
<dbReference type="RefSeq" id="XP_031437352.1">
    <property type="nucleotide sequence ID" value="XM_031581492.1"/>
</dbReference>
<keyword evidence="2" id="KW-0677">Repeat</keyword>
<keyword evidence="3 4" id="KW-0040">ANK repeat</keyword>
<dbReference type="Gene3D" id="1.25.40.20">
    <property type="entry name" value="Ankyrin repeat-containing domain"/>
    <property type="match status" value="2"/>
</dbReference>
<name>A0A6P8GPN7_CLUHA</name>
<dbReference type="SMART" id="SM00969">
    <property type="entry name" value="SOCS_box"/>
    <property type="match status" value="1"/>
</dbReference>
<dbReference type="InterPro" id="IPR050776">
    <property type="entry name" value="Ank_Repeat/CDKN_Inhibitor"/>
</dbReference>
<dbReference type="GO" id="GO:0035556">
    <property type="term" value="P:intracellular signal transduction"/>
    <property type="evidence" value="ECO:0007669"/>
    <property type="project" value="InterPro"/>
</dbReference>
<evidence type="ECO:0000256" key="5">
    <source>
        <dbReference type="SAM" id="MobiDB-lite"/>
    </source>
</evidence>
<feature type="repeat" description="ANK" evidence="4">
    <location>
        <begin position="409"/>
        <end position="441"/>
    </location>
</feature>
<accession>A0A6P8GPN7</accession>
<dbReference type="PANTHER" id="PTHR24201">
    <property type="entry name" value="ANK_REP_REGION DOMAIN-CONTAINING PROTEIN"/>
    <property type="match status" value="1"/>
</dbReference>
<feature type="repeat" description="ANK" evidence="4">
    <location>
        <begin position="442"/>
        <end position="474"/>
    </location>
</feature>
<evidence type="ECO:0000256" key="4">
    <source>
        <dbReference type="PROSITE-ProRule" id="PRU00023"/>
    </source>
</evidence>
<dbReference type="InterPro" id="IPR036770">
    <property type="entry name" value="Ankyrin_rpt-contain_sf"/>
</dbReference>
<dbReference type="PANTHER" id="PTHR24201:SF16">
    <property type="entry name" value="ANKYRIN-1-LIKE-RELATED"/>
    <property type="match status" value="1"/>
</dbReference>
<feature type="repeat" description="ANK" evidence="4">
    <location>
        <begin position="474"/>
        <end position="506"/>
    </location>
</feature>
<feature type="region of interest" description="Disordered" evidence="5">
    <location>
        <begin position="105"/>
        <end position="130"/>
    </location>
</feature>
<dbReference type="GO" id="GO:0005634">
    <property type="term" value="C:nucleus"/>
    <property type="evidence" value="ECO:0007669"/>
    <property type="project" value="TreeGrafter"/>
</dbReference>
<dbReference type="OrthoDB" id="539213at2759"/>
<evidence type="ECO:0000256" key="1">
    <source>
        <dbReference type="ARBA" id="ARBA00004906"/>
    </source>
</evidence>
<protein>
    <submittedName>
        <fullName evidence="8">Ankyrin repeat and SOCS box protein 2-like</fullName>
    </submittedName>
</protein>
<dbReference type="PROSITE" id="PS50088">
    <property type="entry name" value="ANK_REPEAT"/>
    <property type="match status" value="7"/>
</dbReference>
<dbReference type="PRINTS" id="PR01415">
    <property type="entry name" value="ANKYRIN"/>
</dbReference>
<evidence type="ECO:0000313" key="7">
    <source>
        <dbReference type="Proteomes" id="UP000515152"/>
    </source>
</evidence>
<gene>
    <name evidence="8" type="primary">LOC116223732</name>
</gene>
<dbReference type="AlphaFoldDB" id="A0A6P8GPN7"/>
<dbReference type="SUPFAM" id="SSF158235">
    <property type="entry name" value="SOCS box-like"/>
    <property type="match status" value="1"/>
</dbReference>
<dbReference type="PROSITE" id="PS50225">
    <property type="entry name" value="SOCS"/>
    <property type="match status" value="1"/>
</dbReference>
<dbReference type="Pfam" id="PF00023">
    <property type="entry name" value="Ank"/>
    <property type="match status" value="2"/>
</dbReference>
<dbReference type="GeneID" id="116223732"/>
<feature type="repeat" description="ANK" evidence="4">
    <location>
        <begin position="278"/>
        <end position="310"/>
    </location>
</feature>
<comment type="pathway">
    <text evidence="1">Protein modification; protein ubiquitination.</text>
</comment>
<feature type="region of interest" description="Disordered" evidence="5">
    <location>
        <begin position="146"/>
        <end position="182"/>
    </location>
</feature>
<organism evidence="7 8">
    <name type="scientific">Clupea harengus</name>
    <name type="common">Atlantic herring</name>
    <dbReference type="NCBI Taxonomy" id="7950"/>
    <lineage>
        <taxon>Eukaryota</taxon>
        <taxon>Metazoa</taxon>
        <taxon>Chordata</taxon>
        <taxon>Craniata</taxon>
        <taxon>Vertebrata</taxon>
        <taxon>Euteleostomi</taxon>
        <taxon>Actinopterygii</taxon>
        <taxon>Neopterygii</taxon>
        <taxon>Teleostei</taxon>
        <taxon>Clupei</taxon>
        <taxon>Clupeiformes</taxon>
        <taxon>Clupeoidei</taxon>
        <taxon>Clupeidae</taxon>
        <taxon>Clupea</taxon>
    </lineage>
</organism>
<evidence type="ECO:0000256" key="2">
    <source>
        <dbReference type="ARBA" id="ARBA00022737"/>
    </source>
</evidence>
<feature type="compositionally biased region" description="Polar residues" evidence="5">
    <location>
        <begin position="112"/>
        <end position="128"/>
    </location>
</feature>
<dbReference type="Pfam" id="PF12796">
    <property type="entry name" value="Ank_2"/>
    <property type="match status" value="3"/>
</dbReference>
<evidence type="ECO:0000259" key="6">
    <source>
        <dbReference type="PROSITE" id="PS50225"/>
    </source>
</evidence>
<feature type="domain" description="SOCS box" evidence="6">
    <location>
        <begin position="695"/>
        <end position="744"/>
    </location>
</feature>
<dbReference type="SMART" id="SM00248">
    <property type="entry name" value="ANK"/>
    <property type="match status" value="11"/>
</dbReference>
<dbReference type="UniPathway" id="UPA00143"/>
<dbReference type="Pfam" id="PF07525">
    <property type="entry name" value="SOCS_box"/>
    <property type="match status" value="1"/>
</dbReference>
<evidence type="ECO:0000313" key="8">
    <source>
        <dbReference type="RefSeq" id="XP_031437352.1"/>
    </source>
</evidence>
<sequence length="754" mass="83046">MVSAAEIAKQGHMCLNPESSGLLISFVKARVTNIHTVDTQRKGSKTTAEFFKPHSKGGYSGLSIMAAASVSRHTPTNQAFEDYSVYSHLSDEELIQLAVERSFTDAHRPSQPAHQSAYSPPAQNQLEPSQDEHMPTFREVRGQYAASRQVAMPSQNVPPPANPPQPVNPSSEGPSDGNKTAHIFSGDREKLLAWRKRNGSLEVTVESEDAVSHLNSAIWKNNAETVSEIVQKEPAESLSKPNQEGWIHLHEAAYCGYLDSLKVLVKAFPQLINKRTHNNQTPLILAVGRKHLSCVQCLLAAGGDPNIANVLGETALFKACEKANEEMVELILKSGGNPSRGNYDGMTPLQEAVGKNVSMCKQLVEAGAKIWTKNTYGIEALFTAAQGGCTEVLKFLIKQGGNINTQANDGATALYEASKNGHEEVVKLLLSQGADVNKTTKAGLTPLHVASKNGHVGVVLLLLPHTDKDVVRDSGISPLHLAAERNRETILEILIEAGFDVNTQLSPDHSKMYEDRRSTALYFLVRSSNIDAASTLLEAGADPNLDTFNPLLMAVRKGNIEMASLLLEYGANVNASMPTHPTNFPGALLFCMRHRLMFKLLLDNGCDANSCFSCVYGYGTHPPITIRRTNREDLYLHGLEAPHTTTAQFCEVMADPSHSPWVGTIIDLLLDYVGHVKLCSRLIELLDRNKDWEYIKDKSKPPFSLMHLCRVKIRQQVGHRRLRRMDSLPLPGRLMKYLFYDNGESEDFLQSSFD</sequence>
<dbReference type="InterPro" id="IPR001496">
    <property type="entry name" value="SOCS_box"/>
</dbReference>
<proteinExistence type="predicted"/>
<dbReference type="InterPro" id="IPR002110">
    <property type="entry name" value="Ankyrin_rpt"/>
</dbReference>
<dbReference type="PROSITE" id="PS50297">
    <property type="entry name" value="ANK_REP_REGION"/>
    <property type="match status" value="6"/>
</dbReference>
<feature type="repeat" description="ANK" evidence="4">
    <location>
        <begin position="311"/>
        <end position="343"/>
    </location>
</feature>
<dbReference type="KEGG" id="char:116223732"/>
<feature type="compositionally biased region" description="Pro residues" evidence="5">
    <location>
        <begin position="156"/>
        <end position="167"/>
    </location>
</feature>
<feature type="repeat" description="ANK" evidence="4">
    <location>
        <begin position="546"/>
        <end position="578"/>
    </location>
</feature>
<dbReference type="Proteomes" id="UP000515152">
    <property type="component" value="Chromosome 15"/>
</dbReference>
<reference evidence="8" key="1">
    <citation type="submission" date="2025-08" db="UniProtKB">
        <authorList>
            <consortium name="RefSeq"/>
        </authorList>
    </citation>
    <scope>IDENTIFICATION</scope>
</reference>
<dbReference type="GO" id="GO:0016567">
    <property type="term" value="P:protein ubiquitination"/>
    <property type="evidence" value="ECO:0007669"/>
    <property type="project" value="UniProtKB-UniPathway"/>
</dbReference>
<dbReference type="SUPFAM" id="SSF48403">
    <property type="entry name" value="Ankyrin repeat"/>
    <property type="match status" value="2"/>
</dbReference>
<evidence type="ECO:0000256" key="3">
    <source>
        <dbReference type="ARBA" id="ARBA00023043"/>
    </source>
</evidence>
<keyword evidence="7" id="KW-1185">Reference proteome</keyword>